<dbReference type="PROSITE" id="PS50111">
    <property type="entry name" value="CHEMOTAXIS_TRANSDUC_2"/>
    <property type="match status" value="1"/>
</dbReference>
<comment type="similarity">
    <text evidence="2">Belongs to the methyl-accepting chemotaxis (MCP) protein family.</text>
</comment>
<keyword evidence="1" id="KW-0807">Transducer</keyword>
<feature type="transmembrane region" description="Helical" evidence="4">
    <location>
        <begin position="7"/>
        <end position="27"/>
    </location>
</feature>
<proteinExistence type="inferred from homology"/>
<evidence type="ECO:0000259" key="5">
    <source>
        <dbReference type="PROSITE" id="PS50111"/>
    </source>
</evidence>
<feature type="domain" description="Methyl-accepting transducer" evidence="5">
    <location>
        <begin position="315"/>
        <end position="537"/>
    </location>
</feature>
<dbReference type="PRINTS" id="PR00260">
    <property type="entry name" value="CHEMTRNSDUCR"/>
</dbReference>
<dbReference type="SUPFAM" id="SSF58104">
    <property type="entry name" value="Methyl-accepting chemotaxis protein (MCP) signaling domain"/>
    <property type="match status" value="1"/>
</dbReference>
<evidence type="ECO:0000256" key="4">
    <source>
        <dbReference type="SAM" id="Phobius"/>
    </source>
</evidence>
<keyword evidence="4" id="KW-0812">Transmembrane</keyword>
<gene>
    <name evidence="6" type="ORF">LCGC14_1224570</name>
</gene>
<dbReference type="AlphaFoldDB" id="A0A0F9LED8"/>
<dbReference type="GO" id="GO:0004888">
    <property type="term" value="F:transmembrane signaling receptor activity"/>
    <property type="evidence" value="ECO:0007669"/>
    <property type="project" value="InterPro"/>
</dbReference>
<dbReference type="InterPro" id="IPR004090">
    <property type="entry name" value="Chemotax_Me-accpt_rcpt"/>
</dbReference>
<dbReference type="PANTHER" id="PTHR32089:SF112">
    <property type="entry name" value="LYSOZYME-LIKE PROTEIN-RELATED"/>
    <property type="match status" value="1"/>
</dbReference>
<name>A0A0F9LED8_9ZZZZ</name>
<dbReference type="Gene3D" id="1.10.287.950">
    <property type="entry name" value="Methyl-accepting chemotaxis protein"/>
    <property type="match status" value="1"/>
</dbReference>
<dbReference type="EMBL" id="LAZR01006482">
    <property type="protein sequence ID" value="KKM91833.1"/>
    <property type="molecule type" value="Genomic_DNA"/>
</dbReference>
<feature type="transmembrane region" description="Helical" evidence="4">
    <location>
        <begin position="293"/>
        <end position="316"/>
    </location>
</feature>
<keyword evidence="4" id="KW-1133">Transmembrane helix</keyword>
<dbReference type="InterPro" id="IPR024478">
    <property type="entry name" value="HlyB_4HB_MCP"/>
</dbReference>
<evidence type="ECO:0000256" key="3">
    <source>
        <dbReference type="SAM" id="MobiDB-lite"/>
    </source>
</evidence>
<accession>A0A0F9LED8</accession>
<dbReference type="GO" id="GO:0006935">
    <property type="term" value="P:chemotaxis"/>
    <property type="evidence" value="ECO:0007669"/>
    <property type="project" value="InterPro"/>
</dbReference>
<comment type="caution">
    <text evidence="6">The sequence shown here is derived from an EMBL/GenBank/DDBJ whole genome shotgun (WGS) entry which is preliminary data.</text>
</comment>
<dbReference type="Pfam" id="PF12729">
    <property type="entry name" value="4HB_MCP_1"/>
    <property type="match status" value="1"/>
</dbReference>
<dbReference type="InterPro" id="IPR004089">
    <property type="entry name" value="MCPsignal_dom"/>
</dbReference>
<feature type="region of interest" description="Disordered" evidence="3">
    <location>
        <begin position="531"/>
        <end position="579"/>
    </location>
</feature>
<dbReference type="CDD" id="cd11386">
    <property type="entry name" value="MCP_signal"/>
    <property type="match status" value="1"/>
</dbReference>
<dbReference type="SMART" id="SM00283">
    <property type="entry name" value="MA"/>
    <property type="match status" value="1"/>
</dbReference>
<dbReference type="PANTHER" id="PTHR32089">
    <property type="entry name" value="METHYL-ACCEPTING CHEMOTAXIS PROTEIN MCPB"/>
    <property type="match status" value="1"/>
</dbReference>
<dbReference type="Pfam" id="PF00015">
    <property type="entry name" value="MCPsignal"/>
    <property type="match status" value="1"/>
</dbReference>
<evidence type="ECO:0000256" key="2">
    <source>
        <dbReference type="ARBA" id="ARBA00029447"/>
    </source>
</evidence>
<dbReference type="GO" id="GO:0016020">
    <property type="term" value="C:membrane"/>
    <property type="evidence" value="ECO:0007669"/>
    <property type="project" value="InterPro"/>
</dbReference>
<protein>
    <recommendedName>
        <fullName evidence="5">Methyl-accepting transducer domain-containing protein</fullName>
    </recommendedName>
</protein>
<sequence>MKIGRRMVSGFAILMILCTLIGILGIFQINTLNTNITNISQKFLPAVENSREVKYHGDNMLHLVKDYIESKDYALLGEYLESSEELDEHLSNLESLLPEYANELSSVRDDYETIDAIITDANIGIFDVLNATMEKIHYIHGIVPDLEKGIENLINWAVNSSGKLNATMMLYWRDVEEHFMHEYVMMGTGKEAGWGEGREDFTEAVDNFNSLQVTLANDANLTTPIINNELSLHTSHYTTLGEVMDNFDDIWTNDLLTETYYSDLYNTLENLVIDLDIRVDSAVSNAKASVSSAYIITIIVLAIAISLGVVVAVPTVRGIVRITKNMESVLKTGSEVSVNVSNMATELAASSNEVNAAAEEIASTTQEVSQNTTSQVESLVAITKMANEIDSHSRDVMTSTNDINKIMDIITGISEQTNLLALNASIEAGRAGEHGRGFAVVADEVRKLAEESKNAVFETGDKVSVITERIKTSVDLIGAIAEDIETVTAAGEENSRAMEGISASSEQQTASMEEISSTANKLGTLAEELKLELEKSDGNGKANGNGKKSEETQRLGFGKKSKSLTLLKTIRKNDTPEET</sequence>
<evidence type="ECO:0000313" key="6">
    <source>
        <dbReference type="EMBL" id="KKM91833.1"/>
    </source>
</evidence>
<evidence type="ECO:0000256" key="1">
    <source>
        <dbReference type="ARBA" id="ARBA00023224"/>
    </source>
</evidence>
<organism evidence="6">
    <name type="scientific">marine sediment metagenome</name>
    <dbReference type="NCBI Taxonomy" id="412755"/>
    <lineage>
        <taxon>unclassified sequences</taxon>
        <taxon>metagenomes</taxon>
        <taxon>ecological metagenomes</taxon>
    </lineage>
</organism>
<dbReference type="GO" id="GO:0007165">
    <property type="term" value="P:signal transduction"/>
    <property type="evidence" value="ECO:0007669"/>
    <property type="project" value="UniProtKB-KW"/>
</dbReference>
<reference evidence="6" key="1">
    <citation type="journal article" date="2015" name="Nature">
        <title>Complex archaea that bridge the gap between prokaryotes and eukaryotes.</title>
        <authorList>
            <person name="Spang A."/>
            <person name="Saw J.H."/>
            <person name="Jorgensen S.L."/>
            <person name="Zaremba-Niedzwiedzka K."/>
            <person name="Martijn J."/>
            <person name="Lind A.E."/>
            <person name="van Eijk R."/>
            <person name="Schleper C."/>
            <person name="Guy L."/>
            <person name="Ettema T.J."/>
        </authorList>
    </citation>
    <scope>NUCLEOTIDE SEQUENCE</scope>
</reference>
<keyword evidence="4" id="KW-0472">Membrane</keyword>